<dbReference type="Proteomes" id="UP000194420">
    <property type="component" value="Unassembled WGS sequence"/>
</dbReference>
<dbReference type="AlphaFoldDB" id="A0A1Y6FL96"/>
<dbReference type="EMBL" id="FXWG01000003">
    <property type="protein sequence ID" value="SMQ74281.1"/>
    <property type="molecule type" value="Genomic_DNA"/>
</dbReference>
<sequence length="104" mass="11722">MTPELLPELIPNTDPDHPRTIRPNYPPHTLYLKVYRARPLCRPRPHLMEARMGGGARVFSIRPASWRCVPEKTASAIQNMGGCIRSLERWGSMAAGNVRKTSNT</sequence>
<accession>A0A1Y6FL96</accession>
<proteinExistence type="predicted"/>
<evidence type="ECO:0000313" key="3">
    <source>
        <dbReference type="Proteomes" id="UP000194420"/>
    </source>
</evidence>
<feature type="region of interest" description="Disordered" evidence="1">
    <location>
        <begin position="1"/>
        <end position="23"/>
    </location>
</feature>
<reference evidence="3" key="1">
    <citation type="submission" date="2017-04" db="EMBL/GenBank/DDBJ databases">
        <authorList>
            <person name="Varghese N."/>
            <person name="Submissions S."/>
        </authorList>
    </citation>
    <scope>NUCLEOTIDE SEQUENCE [LARGE SCALE GENOMIC DNA]</scope>
</reference>
<keyword evidence="3" id="KW-1185">Reference proteome</keyword>
<organism evidence="2 3">
    <name type="scientific">Altererythrobacter xiamenensis</name>
    <dbReference type="NCBI Taxonomy" id="1316679"/>
    <lineage>
        <taxon>Bacteria</taxon>
        <taxon>Pseudomonadati</taxon>
        <taxon>Pseudomonadota</taxon>
        <taxon>Alphaproteobacteria</taxon>
        <taxon>Sphingomonadales</taxon>
        <taxon>Erythrobacteraceae</taxon>
        <taxon>Altererythrobacter</taxon>
    </lineage>
</organism>
<gene>
    <name evidence="2" type="ORF">SAMN06297468_2512</name>
</gene>
<protein>
    <submittedName>
        <fullName evidence="2">Uncharacterized protein</fullName>
    </submittedName>
</protein>
<evidence type="ECO:0000256" key="1">
    <source>
        <dbReference type="SAM" id="MobiDB-lite"/>
    </source>
</evidence>
<evidence type="ECO:0000313" key="2">
    <source>
        <dbReference type="EMBL" id="SMQ74281.1"/>
    </source>
</evidence>
<name>A0A1Y6FL96_9SPHN</name>